<sequence>MSSQTFSFDEIPAPPTGPELMSAINEPLPPYLVRLVHLMDRIERREQPARATPLPDAVPAFDPVVRRKF</sequence>
<organism evidence="1 2">
    <name type="scientific">Alsobacter metallidurans</name>
    <dbReference type="NCBI Taxonomy" id="340221"/>
    <lineage>
        <taxon>Bacteria</taxon>
        <taxon>Pseudomonadati</taxon>
        <taxon>Pseudomonadota</taxon>
        <taxon>Alphaproteobacteria</taxon>
        <taxon>Hyphomicrobiales</taxon>
        <taxon>Alsobacteraceae</taxon>
        <taxon>Alsobacter</taxon>
    </lineage>
</organism>
<gene>
    <name evidence="1" type="ORF">GCM10007036_15870</name>
</gene>
<dbReference type="EMBL" id="BMES01000001">
    <property type="protein sequence ID" value="GGH15702.1"/>
    <property type="molecule type" value="Genomic_DNA"/>
</dbReference>
<keyword evidence="2" id="KW-1185">Reference proteome</keyword>
<evidence type="ECO:0000313" key="2">
    <source>
        <dbReference type="Proteomes" id="UP000603912"/>
    </source>
</evidence>
<evidence type="ECO:0000313" key="1">
    <source>
        <dbReference type="EMBL" id="GGH15702.1"/>
    </source>
</evidence>
<accession>A0A917I6J2</accession>
<comment type="caution">
    <text evidence="1">The sequence shown here is derived from an EMBL/GenBank/DDBJ whole genome shotgun (WGS) entry which is preliminary data.</text>
</comment>
<dbReference type="AlphaFoldDB" id="A0A917I6J2"/>
<dbReference type="Proteomes" id="UP000603912">
    <property type="component" value="Unassembled WGS sequence"/>
</dbReference>
<dbReference type="RefSeq" id="WP_188517107.1">
    <property type="nucleotide sequence ID" value="NZ_BMES01000001.1"/>
</dbReference>
<reference evidence="1" key="1">
    <citation type="journal article" date="2014" name="Int. J. Syst. Evol. Microbiol.">
        <title>Complete genome sequence of Corynebacterium casei LMG S-19264T (=DSM 44701T), isolated from a smear-ripened cheese.</title>
        <authorList>
            <consortium name="US DOE Joint Genome Institute (JGI-PGF)"/>
            <person name="Walter F."/>
            <person name="Albersmeier A."/>
            <person name="Kalinowski J."/>
            <person name="Ruckert C."/>
        </authorList>
    </citation>
    <scope>NUCLEOTIDE SEQUENCE</scope>
    <source>
        <strain evidence="1">CGMCC 1.12214</strain>
    </source>
</reference>
<protein>
    <submittedName>
        <fullName evidence="1">Uncharacterized protein</fullName>
    </submittedName>
</protein>
<name>A0A917I6J2_9HYPH</name>
<proteinExistence type="predicted"/>
<reference evidence="1" key="2">
    <citation type="submission" date="2020-09" db="EMBL/GenBank/DDBJ databases">
        <authorList>
            <person name="Sun Q."/>
            <person name="Zhou Y."/>
        </authorList>
    </citation>
    <scope>NUCLEOTIDE SEQUENCE</scope>
    <source>
        <strain evidence="1">CGMCC 1.12214</strain>
    </source>
</reference>